<dbReference type="InterPro" id="IPR025166">
    <property type="entry name" value="Integrase_DNA_bind_dom"/>
</dbReference>
<dbReference type="InterPro" id="IPR004107">
    <property type="entry name" value="Integrase_SAM-like_N"/>
</dbReference>
<dbReference type="PROSITE" id="PS51898">
    <property type="entry name" value="TYR_RECOMBINASE"/>
    <property type="match status" value="1"/>
</dbReference>
<dbReference type="GO" id="GO:0003677">
    <property type="term" value="F:DNA binding"/>
    <property type="evidence" value="ECO:0007669"/>
    <property type="project" value="UniProtKB-KW"/>
</dbReference>
<dbReference type="Gene3D" id="1.10.443.10">
    <property type="entry name" value="Intergrase catalytic core"/>
    <property type="match status" value="1"/>
</dbReference>
<dbReference type="GO" id="GO:0015074">
    <property type="term" value="P:DNA integration"/>
    <property type="evidence" value="ECO:0007669"/>
    <property type="project" value="UniProtKB-KW"/>
</dbReference>
<dbReference type="EMBL" id="SACO01000017">
    <property type="protein sequence ID" value="RVU03323.1"/>
    <property type="molecule type" value="Genomic_DNA"/>
</dbReference>
<evidence type="ECO:0000259" key="5">
    <source>
        <dbReference type="PROSITE" id="PS51898"/>
    </source>
</evidence>
<name>A0A437N097_9SPHN</name>
<dbReference type="InterPro" id="IPR013762">
    <property type="entry name" value="Integrase-like_cat_sf"/>
</dbReference>
<dbReference type="PANTHER" id="PTHR30629">
    <property type="entry name" value="PROPHAGE INTEGRASE"/>
    <property type="match status" value="1"/>
</dbReference>
<evidence type="ECO:0000313" key="6">
    <source>
        <dbReference type="EMBL" id="RVU03323.1"/>
    </source>
</evidence>
<protein>
    <submittedName>
        <fullName evidence="6">Integrase</fullName>
    </submittedName>
</protein>
<proteinExistence type="inferred from homology"/>
<gene>
    <name evidence="6" type="ORF">EOE18_16605</name>
</gene>
<dbReference type="InterPro" id="IPR010998">
    <property type="entry name" value="Integrase_recombinase_N"/>
</dbReference>
<dbReference type="RefSeq" id="WP_127711569.1">
    <property type="nucleotide sequence ID" value="NZ_SACO01000017.1"/>
</dbReference>
<dbReference type="Gene3D" id="3.30.160.390">
    <property type="entry name" value="Integrase, DNA-binding domain"/>
    <property type="match status" value="1"/>
</dbReference>
<evidence type="ECO:0000256" key="1">
    <source>
        <dbReference type="ARBA" id="ARBA00008857"/>
    </source>
</evidence>
<dbReference type="GO" id="GO:0006310">
    <property type="term" value="P:DNA recombination"/>
    <property type="evidence" value="ECO:0007669"/>
    <property type="project" value="UniProtKB-KW"/>
</dbReference>
<keyword evidence="2" id="KW-0229">DNA integration</keyword>
<organism evidence="6 7">
    <name type="scientific">Novosphingobium umbonatum</name>
    <dbReference type="NCBI Taxonomy" id="1908524"/>
    <lineage>
        <taxon>Bacteria</taxon>
        <taxon>Pseudomonadati</taxon>
        <taxon>Pseudomonadota</taxon>
        <taxon>Alphaproteobacteria</taxon>
        <taxon>Sphingomonadales</taxon>
        <taxon>Sphingomonadaceae</taxon>
        <taxon>Novosphingobium</taxon>
    </lineage>
</organism>
<keyword evidence="4" id="KW-0233">DNA recombination</keyword>
<dbReference type="OrthoDB" id="7615137at2"/>
<dbReference type="PANTHER" id="PTHR30629:SF2">
    <property type="entry name" value="PROPHAGE INTEGRASE INTS-RELATED"/>
    <property type="match status" value="1"/>
</dbReference>
<accession>A0A437N097</accession>
<dbReference type="InterPro" id="IPR011010">
    <property type="entry name" value="DNA_brk_join_enz"/>
</dbReference>
<evidence type="ECO:0000256" key="3">
    <source>
        <dbReference type="ARBA" id="ARBA00023125"/>
    </source>
</evidence>
<dbReference type="Pfam" id="PF00589">
    <property type="entry name" value="Phage_integrase"/>
    <property type="match status" value="1"/>
</dbReference>
<dbReference type="InterPro" id="IPR002104">
    <property type="entry name" value="Integrase_catalytic"/>
</dbReference>
<evidence type="ECO:0000313" key="7">
    <source>
        <dbReference type="Proteomes" id="UP000282837"/>
    </source>
</evidence>
<dbReference type="InterPro" id="IPR038488">
    <property type="entry name" value="Integrase_DNA-bd_sf"/>
</dbReference>
<dbReference type="Proteomes" id="UP000282837">
    <property type="component" value="Unassembled WGS sequence"/>
</dbReference>
<sequence length="401" mass="45114">MTSLSLRQIVEKALAEVGVDPKLSRAQRGRPRTTTWLAIENGFGIRHYASGRHVYIVQTRMGGRVRTITIGPATVLTRHQATMVARRVIAHARVGHDPATVRERIRSAPRMDDFLKEYWQKCEPTWKPSTRTTATDYRRCHIDGAFKDIYVDSLTEADVAKWFAALTDNAGPGAANRCMDILRAALNKAEAWGYRVENTNPCYAVRCNRKVMRTRHLSEVEMTRLGAALADMRNHADQSLRSQAVAITLLLLTGCRRGEILSLQWSDLRGNRLKLRDSKTGPRTVWLGQEAVDLLGEVPRMPKVPWIFASSRTGNPFSDIRDAWVEVRDLAGLRNFRLHDLRHTFASHAVMSRESLPMIGKLLGHRCIKSTARYAHLDDAHLLDAAEEIGRAIEQALAGGR</sequence>
<dbReference type="Pfam" id="PF13356">
    <property type="entry name" value="Arm-DNA-bind_3"/>
    <property type="match status" value="1"/>
</dbReference>
<dbReference type="InterPro" id="IPR050808">
    <property type="entry name" value="Phage_Integrase"/>
</dbReference>
<evidence type="ECO:0000256" key="4">
    <source>
        <dbReference type="ARBA" id="ARBA00023172"/>
    </source>
</evidence>
<dbReference type="CDD" id="cd00796">
    <property type="entry name" value="INT_Rci_Hp1_C"/>
    <property type="match status" value="1"/>
</dbReference>
<dbReference type="AlphaFoldDB" id="A0A437N097"/>
<dbReference type="Pfam" id="PF14659">
    <property type="entry name" value="Phage_int_SAM_3"/>
    <property type="match status" value="1"/>
</dbReference>
<evidence type="ECO:0000256" key="2">
    <source>
        <dbReference type="ARBA" id="ARBA00022908"/>
    </source>
</evidence>
<feature type="domain" description="Tyr recombinase" evidence="5">
    <location>
        <begin position="212"/>
        <end position="387"/>
    </location>
</feature>
<dbReference type="SUPFAM" id="SSF56349">
    <property type="entry name" value="DNA breaking-rejoining enzymes"/>
    <property type="match status" value="1"/>
</dbReference>
<reference evidence="6 7" key="1">
    <citation type="submission" date="2019-01" db="EMBL/GenBank/DDBJ databases">
        <authorList>
            <person name="Chen W.-M."/>
        </authorList>
    </citation>
    <scope>NUCLEOTIDE SEQUENCE [LARGE SCALE GENOMIC DNA]</scope>
    <source>
        <strain evidence="6 7">FSY-9</strain>
    </source>
</reference>
<keyword evidence="7" id="KW-1185">Reference proteome</keyword>
<dbReference type="Gene3D" id="1.10.150.130">
    <property type="match status" value="1"/>
</dbReference>
<comment type="caution">
    <text evidence="6">The sequence shown here is derived from an EMBL/GenBank/DDBJ whole genome shotgun (WGS) entry which is preliminary data.</text>
</comment>
<comment type="similarity">
    <text evidence="1">Belongs to the 'phage' integrase family.</text>
</comment>
<keyword evidence="3" id="KW-0238">DNA-binding</keyword>